<dbReference type="RefSeq" id="WP_083304867.1">
    <property type="nucleotide sequence ID" value="NZ_JASOOE010000003.1"/>
</dbReference>
<dbReference type="Pfam" id="PF01154">
    <property type="entry name" value="HMG_CoA_synt_N"/>
    <property type="match status" value="1"/>
</dbReference>
<dbReference type="AlphaFoldDB" id="A0AAJ1Q3G9"/>
<dbReference type="NCBIfam" id="TIGR01835">
    <property type="entry name" value="HMG-CoA-S_prok"/>
    <property type="match status" value="1"/>
</dbReference>
<feature type="active site" description="Acyl-thioester intermediate" evidence="3">
    <location>
        <position position="113"/>
    </location>
</feature>
<name>A0AAJ1Q3G9_9LACT</name>
<dbReference type="GO" id="GO:0004421">
    <property type="term" value="F:hydroxymethylglutaryl-CoA synthase activity"/>
    <property type="evidence" value="ECO:0007669"/>
    <property type="project" value="UniProtKB-EC"/>
</dbReference>
<organism evidence="7 8">
    <name type="scientific">Facklamia hominis</name>
    <dbReference type="NCBI Taxonomy" id="178214"/>
    <lineage>
        <taxon>Bacteria</taxon>
        <taxon>Bacillati</taxon>
        <taxon>Bacillota</taxon>
        <taxon>Bacilli</taxon>
        <taxon>Lactobacillales</taxon>
        <taxon>Aerococcaceae</taxon>
        <taxon>Facklamia</taxon>
    </lineage>
</organism>
<feature type="domain" description="Hydroxymethylglutaryl-coenzyme A synthase N-terminal" evidence="5">
    <location>
        <begin position="4"/>
        <end position="166"/>
    </location>
</feature>
<dbReference type="InterPro" id="IPR013746">
    <property type="entry name" value="HMG_CoA_synt_C_dom"/>
</dbReference>
<dbReference type="SUPFAM" id="SSF53901">
    <property type="entry name" value="Thiolase-like"/>
    <property type="match status" value="2"/>
</dbReference>
<dbReference type="PANTHER" id="PTHR43323">
    <property type="entry name" value="3-HYDROXY-3-METHYLGLUTARYL COENZYME A SYNTHASE"/>
    <property type="match status" value="1"/>
</dbReference>
<dbReference type="CDD" id="cd00827">
    <property type="entry name" value="init_cond_enzymes"/>
    <property type="match status" value="1"/>
</dbReference>
<keyword evidence="2 7" id="KW-0808">Transferase</keyword>
<evidence type="ECO:0000256" key="3">
    <source>
        <dbReference type="PIRSR" id="PIRSR611554-1"/>
    </source>
</evidence>
<dbReference type="EMBL" id="JASOOE010000003">
    <property type="protein sequence ID" value="MDK7186775.1"/>
    <property type="molecule type" value="Genomic_DNA"/>
</dbReference>
<keyword evidence="7" id="KW-0012">Acyltransferase</keyword>
<comment type="similarity">
    <text evidence="1">Belongs to the thiolase-like superfamily. HMG-CoA synthase family.</text>
</comment>
<dbReference type="Gene3D" id="3.40.47.10">
    <property type="match status" value="1"/>
</dbReference>
<dbReference type="Pfam" id="PF08540">
    <property type="entry name" value="HMG_CoA_synt_C"/>
    <property type="match status" value="2"/>
</dbReference>
<evidence type="ECO:0000256" key="1">
    <source>
        <dbReference type="ARBA" id="ARBA00007061"/>
    </source>
</evidence>
<dbReference type="PANTHER" id="PTHR43323:SF2">
    <property type="entry name" value="HYDROXYMETHYLGLUTARYL-COA SYNTHASE"/>
    <property type="match status" value="1"/>
</dbReference>
<dbReference type="InterPro" id="IPR013528">
    <property type="entry name" value="HMG_CoA_synth_N"/>
</dbReference>
<evidence type="ECO:0000313" key="7">
    <source>
        <dbReference type="EMBL" id="MDK7186775.1"/>
    </source>
</evidence>
<dbReference type="EC" id="2.3.3.10" evidence="7"/>
<feature type="domain" description="Hydroxymethylglutaryl-coenzyme A synthase C-terminal" evidence="6">
    <location>
        <begin position="181"/>
        <end position="268"/>
    </location>
</feature>
<evidence type="ECO:0000256" key="2">
    <source>
        <dbReference type="ARBA" id="ARBA00022679"/>
    </source>
</evidence>
<evidence type="ECO:0000256" key="4">
    <source>
        <dbReference type="PIRSR" id="PIRSR611554-2"/>
    </source>
</evidence>
<evidence type="ECO:0000313" key="8">
    <source>
        <dbReference type="Proteomes" id="UP001229251"/>
    </source>
</evidence>
<feature type="active site" description="Proton donor/acceptor" evidence="3">
    <location>
        <position position="235"/>
    </location>
</feature>
<feature type="binding site" evidence="4">
    <location>
        <position position="150"/>
    </location>
    <ligand>
        <name>substrate</name>
    </ligand>
</feature>
<evidence type="ECO:0000259" key="6">
    <source>
        <dbReference type="Pfam" id="PF08540"/>
    </source>
</evidence>
<accession>A0AAJ1Q3G9</accession>
<feature type="domain" description="Hydroxymethylglutaryl-coenzyme A synthase C-terminal" evidence="6">
    <location>
        <begin position="278"/>
        <end position="398"/>
    </location>
</feature>
<feature type="active site" description="Proton donor/acceptor" evidence="3">
    <location>
        <position position="81"/>
    </location>
</feature>
<proteinExistence type="inferred from homology"/>
<comment type="caution">
    <text evidence="7">The sequence shown here is derived from an EMBL/GenBank/DDBJ whole genome shotgun (WGS) entry which is preliminary data.</text>
</comment>
<reference evidence="7" key="1">
    <citation type="submission" date="2023-05" db="EMBL/GenBank/DDBJ databases">
        <title>Cataloging the Phylogenetic Diversity of Human Bladder Bacteria.</title>
        <authorList>
            <person name="Du J."/>
        </authorList>
    </citation>
    <scope>NUCLEOTIDE SEQUENCE</scope>
    <source>
        <strain evidence="7">UMB1231</strain>
    </source>
</reference>
<dbReference type="Proteomes" id="UP001229251">
    <property type="component" value="Unassembled WGS sequence"/>
</dbReference>
<feature type="binding site" evidence="4">
    <location>
        <position position="244"/>
    </location>
    <ligand>
        <name>(3S)-3-hydroxy-3-methylglutaryl-CoA</name>
        <dbReference type="ChEBI" id="CHEBI:43074"/>
    </ligand>
</feature>
<protein>
    <submittedName>
        <fullName evidence="7">Hydroxymethylglutaryl-CoA synthase</fullName>
        <ecNumber evidence="7">2.3.3.10</ecNumber>
    </submittedName>
</protein>
<dbReference type="InterPro" id="IPR011554">
    <property type="entry name" value="HMG_CoA_synthase_prok"/>
</dbReference>
<feature type="binding site" evidence="4">
    <location>
        <position position="287"/>
    </location>
    <ligand>
        <name>(3S)-3-hydroxy-3-methylglutaryl-CoA</name>
        <dbReference type="ChEBI" id="CHEBI:43074"/>
    </ligand>
</feature>
<dbReference type="GO" id="GO:0006084">
    <property type="term" value="P:acetyl-CoA metabolic process"/>
    <property type="evidence" value="ECO:0007669"/>
    <property type="project" value="InterPro"/>
</dbReference>
<feature type="binding site" evidence="4">
    <location>
        <position position="31"/>
    </location>
    <ligand>
        <name>(3S)-3-hydroxy-3-methylglutaryl-CoA</name>
        <dbReference type="ChEBI" id="CHEBI:43074"/>
    </ligand>
</feature>
<feature type="binding site" evidence="4">
    <location>
        <position position="145"/>
    </location>
    <ligand>
        <name>(3S)-3-hydroxy-3-methylglutaryl-CoA</name>
        <dbReference type="ChEBI" id="CHEBI:43074"/>
    </ligand>
</feature>
<evidence type="ECO:0000259" key="5">
    <source>
        <dbReference type="Pfam" id="PF01154"/>
    </source>
</evidence>
<dbReference type="InterPro" id="IPR016039">
    <property type="entry name" value="Thiolase-like"/>
</dbReference>
<gene>
    <name evidence="7" type="ORF">QP433_02150</name>
</gene>
<sequence>MKTKVGIDRIHFYLPPKYIDMGLLAKARGVDPNKYLIGIGQEKMAVTDATIDIVSMGLNAAYPIIQEEDKGLIDQVIFATESAFDYSKAAATYLHEYLGIHAFAKSYEIKEACYGATAALQIACDYVRLRPERKVLVVASDIARYGLATGGEPTQGAGAIAMLISKNPGILAVEEDSISLTDNQFDFWRPDYLDYPLVEGKFSTQLYNQCFIKIMEEAANKHFDLFDTLKGLCFHLPFSKMGKKALQAYQDYLTSKAASLDPKAVHAFDRWLEVYPDLIQIGKQVGNIYTGSLYLGLISLIVNNTALNVGDKLGLFSYGSGAVAELLVGQLQEDFQKALKLEDLNKRLVQRQALSIEEYEMIFSEKLPNDGKAHLFEPSVLPGDFYLAKIDGHRRYYQQYKIQTN</sequence>